<feature type="domain" description="DUF632" evidence="2">
    <location>
        <begin position="72"/>
        <end position="401"/>
    </location>
</feature>
<proteinExistence type="predicted"/>
<dbReference type="Proteomes" id="UP001154282">
    <property type="component" value="Unassembled WGS sequence"/>
</dbReference>
<accession>A0AAV0L2E3</accession>
<gene>
    <name evidence="3" type="ORF">LITE_LOCUS21350</name>
</gene>
<feature type="compositionally biased region" description="Polar residues" evidence="1">
    <location>
        <begin position="16"/>
        <end position="38"/>
    </location>
</feature>
<dbReference type="AlphaFoldDB" id="A0AAV0L2E3"/>
<dbReference type="InterPro" id="IPR006867">
    <property type="entry name" value="DUF632"/>
</dbReference>
<dbReference type="Pfam" id="PF04782">
    <property type="entry name" value="DUF632"/>
    <property type="match status" value="1"/>
</dbReference>
<name>A0AAV0L2E3_9ROSI</name>
<evidence type="ECO:0000259" key="2">
    <source>
        <dbReference type="Pfam" id="PF04782"/>
    </source>
</evidence>
<evidence type="ECO:0000313" key="3">
    <source>
        <dbReference type="EMBL" id="CAI0427815.1"/>
    </source>
</evidence>
<protein>
    <recommendedName>
        <fullName evidence="2">DUF632 domain-containing protein</fullName>
    </recommendedName>
</protein>
<sequence length="494" mass="55207">MCFGGDCEDEIVMKGSSLQQPKTSATKIEASQNQNSRRVQPRNRKTLTVDSGSKEAESPGFTAYVNRRPTSMAEVVKDLEDQFTRICDSAKVVSGLLESSRAQYSISSTSKDLAALKMLNPVALIRSASFRSSSSRFMANSSSSGEFEPEESCSSDMSDESSAISGGHQSTLNRLYAWEKKLFDEVKSGERIQIAYEKKCMQLTNQDVKGEDPFVLDKKRAAIRDLDTQIKVSIHSVEVISKRIETLRDEELQPQLLELAQGLATMWKVMAECHHSQKQTLDTAKLLVASAPSKLEVRRRASISMTDPQRLSRSAAAMETELRNWRSSFQTWIASQRSYIQSLAGWLLRCVRLDPAEISKLPFSPRRSSSTASFPLFGLCIVWSKFLDAVQEKAVLDGMETAADWMGSIRHMQVLRDDSRRYDNNGGMEMVEEVMTVEKMAEIGMRVLCAGMSITISSLTEFGNGAAEGYAQLFKQWENGEEFPPAARLREKKI</sequence>
<dbReference type="PANTHER" id="PTHR21450:SF3">
    <property type="entry name" value="DUF630 FAMILY PROTEIN (DUF630 AND DUF632)"/>
    <property type="match status" value="1"/>
</dbReference>
<dbReference type="EMBL" id="CAMGYJ010000006">
    <property type="protein sequence ID" value="CAI0427815.1"/>
    <property type="molecule type" value="Genomic_DNA"/>
</dbReference>
<evidence type="ECO:0000256" key="1">
    <source>
        <dbReference type="SAM" id="MobiDB-lite"/>
    </source>
</evidence>
<comment type="caution">
    <text evidence="3">The sequence shown here is derived from an EMBL/GenBank/DDBJ whole genome shotgun (WGS) entry which is preliminary data.</text>
</comment>
<feature type="compositionally biased region" description="Low complexity" evidence="1">
    <location>
        <begin position="136"/>
        <end position="146"/>
    </location>
</feature>
<feature type="region of interest" description="Disordered" evidence="1">
    <location>
        <begin position="16"/>
        <end position="58"/>
    </location>
</feature>
<organism evidence="3 4">
    <name type="scientific">Linum tenue</name>
    <dbReference type="NCBI Taxonomy" id="586396"/>
    <lineage>
        <taxon>Eukaryota</taxon>
        <taxon>Viridiplantae</taxon>
        <taxon>Streptophyta</taxon>
        <taxon>Embryophyta</taxon>
        <taxon>Tracheophyta</taxon>
        <taxon>Spermatophyta</taxon>
        <taxon>Magnoliopsida</taxon>
        <taxon>eudicotyledons</taxon>
        <taxon>Gunneridae</taxon>
        <taxon>Pentapetalae</taxon>
        <taxon>rosids</taxon>
        <taxon>fabids</taxon>
        <taxon>Malpighiales</taxon>
        <taxon>Linaceae</taxon>
        <taxon>Linum</taxon>
    </lineage>
</organism>
<feature type="compositionally biased region" description="Acidic residues" evidence="1">
    <location>
        <begin position="147"/>
        <end position="159"/>
    </location>
</feature>
<reference evidence="3" key="1">
    <citation type="submission" date="2022-08" db="EMBL/GenBank/DDBJ databases">
        <authorList>
            <person name="Gutierrez-Valencia J."/>
        </authorList>
    </citation>
    <scope>NUCLEOTIDE SEQUENCE</scope>
</reference>
<dbReference type="PANTHER" id="PTHR21450">
    <property type="entry name" value="PROTEIN ALTERED PHOSPHATE STARVATION RESPONSE 1"/>
    <property type="match status" value="1"/>
</dbReference>
<keyword evidence="4" id="KW-1185">Reference proteome</keyword>
<evidence type="ECO:0000313" key="4">
    <source>
        <dbReference type="Proteomes" id="UP001154282"/>
    </source>
</evidence>
<feature type="region of interest" description="Disordered" evidence="1">
    <location>
        <begin position="136"/>
        <end position="166"/>
    </location>
</feature>